<dbReference type="GO" id="GO:0051959">
    <property type="term" value="F:dynein light intermediate chain binding"/>
    <property type="evidence" value="ECO:0007669"/>
    <property type="project" value="TreeGrafter"/>
</dbReference>
<evidence type="ECO:0008006" key="10">
    <source>
        <dbReference type="Google" id="ProtNLM"/>
    </source>
</evidence>
<dbReference type="CDD" id="cd14445">
    <property type="entry name" value="RILP-like"/>
    <property type="match status" value="1"/>
</dbReference>
<evidence type="ECO:0000259" key="6">
    <source>
        <dbReference type="PROSITE" id="PS51776"/>
    </source>
</evidence>
<dbReference type="InterPro" id="IPR021563">
    <property type="entry name" value="RILP_dimer"/>
</dbReference>
<dbReference type="AlphaFoldDB" id="A0A816C4G1"/>
<dbReference type="GO" id="GO:0015031">
    <property type="term" value="P:protein transport"/>
    <property type="evidence" value="ECO:0007669"/>
    <property type="project" value="UniProtKB-KW"/>
</dbReference>
<feature type="region of interest" description="Disordered" evidence="5">
    <location>
        <begin position="458"/>
        <end position="477"/>
    </location>
</feature>
<name>A0A816C4G1_9BILA</name>
<evidence type="ECO:0000256" key="1">
    <source>
        <dbReference type="ARBA" id="ARBA00022448"/>
    </source>
</evidence>
<dbReference type="OrthoDB" id="10069524at2759"/>
<organism evidence="8 9">
    <name type="scientific">Rotaria magnacalcarata</name>
    <dbReference type="NCBI Taxonomy" id="392030"/>
    <lineage>
        <taxon>Eukaryota</taxon>
        <taxon>Metazoa</taxon>
        <taxon>Spiralia</taxon>
        <taxon>Gnathifera</taxon>
        <taxon>Rotifera</taxon>
        <taxon>Eurotatoria</taxon>
        <taxon>Bdelloidea</taxon>
        <taxon>Philodinida</taxon>
        <taxon>Philodinidae</taxon>
        <taxon>Rotaria</taxon>
    </lineage>
</organism>
<protein>
    <recommendedName>
        <fullName evidence="10">RILP-like protein homolog</fullName>
    </recommendedName>
</protein>
<dbReference type="PANTHER" id="PTHR21502">
    <property type="entry name" value="ZINC FINGER PROTEIN DZIP1"/>
    <property type="match status" value="1"/>
</dbReference>
<dbReference type="InterPro" id="IPR051241">
    <property type="entry name" value="DZIP_RILPL"/>
</dbReference>
<evidence type="ECO:0000256" key="3">
    <source>
        <dbReference type="ARBA" id="ARBA00023054"/>
    </source>
</evidence>
<sequence>MASEAMKSKYNNDNQSITTVFNRKEKNDDDDSFEILQLISIFCRYSLSIENPADFSAPKTNNYSPAITSINDHESLTPIDSIRNMTCSSPMRHQNTNLTVLDVYDEAALIGKDFERIIDAYGTETIRDLVPKVIRILELLELQAAKNERDADEYLEMKTRIVRLETEKNETRELREKFDRELDLTEEQWRKEADNLMILVSKLQDDNRRLRDELERNSDLHNKSDLTNSIETISITREELLCIKNLTEENIKLKRILKGKDKELTQKTLDIEAVQAQLDRMCKANCTLRQKNTFSTNQSQRLMVEKLDLEVKLKEKENYINQMKDRVADELSSPISSINPIDSIEDFETTQPKFTLEELRQVLWERNDLKTKLMEVEEELRMFKDHEDDDDYDVNAPVQGPIPLEPEEKLNGYKRDESKIRQLFSSVNLKSAANVVRSFFPLSKKASPLEPTTPISAAIPIVSTPPSTSVASSDSLSKRLSVESFFGTSKKTPKANIPVLTPPPSQ</sequence>
<feature type="coiled-coil region" evidence="4">
    <location>
        <begin position="137"/>
        <end position="263"/>
    </location>
</feature>
<dbReference type="InterPro" id="IPR034743">
    <property type="entry name" value="RH1"/>
</dbReference>
<keyword evidence="2" id="KW-0653">Protein transport</keyword>
<keyword evidence="1" id="KW-0813">Transport</keyword>
<dbReference type="GO" id="GO:0036064">
    <property type="term" value="C:ciliary basal body"/>
    <property type="evidence" value="ECO:0007669"/>
    <property type="project" value="TreeGrafter"/>
</dbReference>
<feature type="compositionally biased region" description="Low complexity" evidence="5">
    <location>
        <begin position="458"/>
        <end position="473"/>
    </location>
</feature>
<dbReference type="Proteomes" id="UP000663834">
    <property type="component" value="Unassembled WGS sequence"/>
</dbReference>
<comment type="caution">
    <text evidence="8">The sequence shown here is derived from an EMBL/GenBank/DDBJ whole genome shotgun (WGS) entry which is preliminary data.</text>
</comment>
<dbReference type="GO" id="GO:0005737">
    <property type="term" value="C:cytoplasm"/>
    <property type="evidence" value="ECO:0007669"/>
    <property type="project" value="TreeGrafter"/>
</dbReference>
<feature type="coiled-coil region" evidence="4">
    <location>
        <begin position="359"/>
        <end position="386"/>
    </location>
</feature>
<evidence type="ECO:0000256" key="5">
    <source>
        <dbReference type="SAM" id="MobiDB-lite"/>
    </source>
</evidence>
<dbReference type="Gene3D" id="1.20.58.1770">
    <property type="match status" value="1"/>
</dbReference>
<feature type="domain" description="RH1" evidence="6">
    <location>
        <begin position="86"/>
        <end position="174"/>
    </location>
</feature>
<dbReference type="PROSITE" id="PS51777">
    <property type="entry name" value="RH2"/>
    <property type="match status" value="1"/>
</dbReference>
<dbReference type="Pfam" id="PF11461">
    <property type="entry name" value="RILP"/>
    <property type="match status" value="1"/>
</dbReference>
<dbReference type="PROSITE" id="PS51776">
    <property type="entry name" value="RH1"/>
    <property type="match status" value="1"/>
</dbReference>
<proteinExistence type="predicted"/>
<dbReference type="Pfam" id="PF09744">
    <property type="entry name" value="RH1"/>
    <property type="match status" value="1"/>
</dbReference>
<keyword evidence="3 4" id="KW-0175">Coiled coil</keyword>
<dbReference type="GO" id="GO:0060271">
    <property type="term" value="P:cilium assembly"/>
    <property type="evidence" value="ECO:0007669"/>
    <property type="project" value="TreeGrafter"/>
</dbReference>
<evidence type="ECO:0000313" key="8">
    <source>
        <dbReference type="EMBL" id="CAF1619271.1"/>
    </source>
</evidence>
<dbReference type="Gene3D" id="6.10.230.10">
    <property type="match status" value="1"/>
</dbReference>
<evidence type="ECO:0000256" key="4">
    <source>
        <dbReference type="SAM" id="Coils"/>
    </source>
</evidence>
<evidence type="ECO:0000259" key="7">
    <source>
        <dbReference type="PROSITE" id="PS51777"/>
    </source>
</evidence>
<evidence type="ECO:0000313" key="9">
    <source>
        <dbReference type="Proteomes" id="UP000663834"/>
    </source>
</evidence>
<dbReference type="EMBL" id="CAJNOW010013266">
    <property type="protein sequence ID" value="CAF1619271.1"/>
    <property type="molecule type" value="Genomic_DNA"/>
</dbReference>
<dbReference type="PANTHER" id="PTHR21502:SF4">
    <property type="entry name" value="RILP-LIKE PROTEIN HOMOLOG"/>
    <property type="match status" value="1"/>
</dbReference>
<dbReference type="GO" id="GO:0031267">
    <property type="term" value="F:small GTPase binding"/>
    <property type="evidence" value="ECO:0007669"/>
    <property type="project" value="TreeGrafter"/>
</dbReference>
<gene>
    <name evidence="8" type="ORF">KQP761_LOCUS24447</name>
</gene>
<dbReference type="InterPro" id="IPR034744">
    <property type="entry name" value="RH2"/>
</dbReference>
<dbReference type="SUPFAM" id="SSF161256">
    <property type="entry name" value="RILP dimerisation region"/>
    <property type="match status" value="1"/>
</dbReference>
<reference evidence="8" key="1">
    <citation type="submission" date="2021-02" db="EMBL/GenBank/DDBJ databases">
        <authorList>
            <person name="Nowell W R."/>
        </authorList>
    </citation>
    <scope>NUCLEOTIDE SEQUENCE</scope>
</reference>
<evidence type="ECO:0000256" key="2">
    <source>
        <dbReference type="ARBA" id="ARBA00022927"/>
    </source>
</evidence>
<dbReference type="GO" id="GO:0046983">
    <property type="term" value="F:protein dimerization activity"/>
    <property type="evidence" value="ECO:0007669"/>
    <property type="project" value="InterPro"/>
</dbReference>
<feature type="domain" description="RH2" evidence="7">
    <location>
        <begin position="351"/>
        <end position="422"/>
    </location>
</feature>
<accession>A0A816C4G1</accession>